<dbReference type="AlphaFoldDB" id="A0A2T9Y5N2"/>
<sequence>MAQTSPQLKEADSTIVQKIPEVQLEWKRIPVLSTAIRSVSQLTYFHINFALWETKERCVAYTLKMMEKLKQLGYLINFKKSSTISPQMITHLGMDNQNNNKTKNQTIKIAPKVPTAKIRDLRGEAKSTSNFHSSSFRLINSEASLRAQEQSFSKVKHMNINCCSCRACDTELNALKNSINSIE</sequence>
<protein>
    <submittedName>
        <fullName evidence="1">Uncharacterized protein</fullName>
    </submittedName>
</protein>
<name>A0A2T9Y5N2_9FUNG</name>
<gene>
    <name evidence="1" type="ORF">BB561_006239</name>
</gene>
<accession>A0A2T9Y5N2</accession>
<comment type="caution">
    <text evidence="1">The sequence shown here is derived from an EMBL/GenBank/DDBJ whole genome shotgun (WGS) entry which is preliminary data.</text>
</comment>
<dbReference type="Proteomes" id="UP000245383">
    <property type="component" value="Unassembled WGS sequence"/>
</dbReference>
<evidence type="ECO:0000313" key="2">
    <source>
        <dbReference type="Proteomes" id="UP000245383"/>
    </source>
</evidence>
<keyword evidence="2" id="KW-1185">Reference proteome</keyword>
<evidence type="ECO:0000313" key="1">
    <source>
        <dbReference type="EMBL" id="PVU87650.1"/>
    </source>
</evidence>
<dbReference type="EMBL" id="MBFR01000464">
    <property type="protein sequence ID" value="PVU87650.1"/>
    <property type="molecule type" value="Genomic_DNA"/>
</dbReference>
<proteinExistence type="predicted"/>
<reference evidence="1 2" key="1">
    <citation type="journal article" date="2018" name="MBio">
        <title>Comparative Genomics Reveals the Core Gene Toolbox for the Fungus-Insect Symbiosis.</title>
        <authorList>
            <person name="Wang Y."/>
            <person name="Stata M."/>
            <person name="Wang W."/>
            <person name="Stajich J.E."/>
            <person name="White M.M."/>
            <person name="Moncalvo J.M."/>
        </authorList>
    </citation>
    <scope>NUCLEOTIDE SEQUENCE [LARGE SCALE GENOMIC DNA]</scope>
    <source>
        <strain evidence="1 2">SWE-8-4</strain>
    </source>
</reference>
<organism evidence="1 2">
    <name type="scientific">Smittium simulii</name>
    <dbReference type="NCBI Taxonomy" id="133385"/>
    <lineage>
        <taxon>Eukaryota</taxon>
        <taxon>Fungi</taxon>
        <taxon>Fungi incertae sedis</taxon>
        <taxon>Zoopagomycota</taxon>
        <taxon>Kickxellomycotina</taxon>
        <taxon>Harpellomycetes</taxon>
        <taxon>Harpellales</taxon>
        <taxon>Legeriomycetaceae</taxon>
        <taxon>Smittium</taxon>
    </lineage>
</organism>